<dbReference type="InterPro" id="IPR036312">
    <property type="entry name" value="Bifun_inhib/LTP/seed_sf"/>
</dbReference>
<dbReference type="PANTHER" id="PTHR35747">
    <property type="entry name" value="BIFUNCTIONAL INHIBITOR/LIPID-TRANSFER PROTEIN/SEED STORAGE 2S ALBUMIN SUPERFAMILY PROTEIN"/>
    <property type="match status" value="1"/>
</dbReference>
<sequence length="273" mass="29068">MQTASLTRAPTGNGAIWRGCRRCSWTLVEEVLVLLLTLEPQRRLQLTSAIMAAPVLWRLAVLEPFFLHSSSTASSYSFEIPSTLPMKLSSPLVSLFGFGFLCLRLQAASARMLPPPDPCPSATAAMRFCLPHLAKSPSLFWHAYPPPTLQCCGAFSAAIEGSDAACLCLLARQKAFLGKPIDASRLFSLPYACGDPVDDFAIDICQDSAPPASSASPAPPAADPASGFNLRLTIVLPASVAVVLILAILVYAICVADCSFLQLLCRTVRVVSG</sequence>
<feature type="domain" description="Bifunctional inhibitor/plant lipid transfer protein/seed storage helical" evidence="2">
    <location>
        <begin position="112"/>
        <end position="198"/>
    </location>
</feature>
<evidence type="ECO:0000313" key="3">
    <source>
        <dbReference type="EMBL" id="RRT34015.1"/>
    </source>
</evidence>
<dbReference type="InterPro" id="IPR016140">
    <property type="entry name" value="Bifunc_inhib/LTP/seed_store"/>
</dbReference>
<reference evidence="3 4" key="1">
    <citation type="journal article" date="2014" name="Agronomy (Basel)">
        <title>A Draft Genome Sequence for Ensete ventricosum, the Drought-Tolerant Tree Against Hunger.</title>
        <authorList>
            <person name="Harrison J."/>
            <person name="Moore K.A."/>
            <person name="Paszkiewicz K."/>
            <person name="Jones T."/>
            <person name="Grant M."/>
            <person name="Ambacheew D."/>
            <person name="Muzemil S."/>
            <person name="Studholme D.J."/>
        </authorList>
    </citation>
    <scope>NUCLEOTIDE SEQUENCE [LARGE SCALE GENOMIC DNA]</scope>
</reference>
<dbReference type="InterPro" id="IPR053353">
    <property type="entry name" value="Plant_LTP_GPI-anchored"/>
</dbReference>
<dbReference type="CDD" id="cd00010">
    <property type="entry name" value="AAI_LTSS"/>
    <property type="match status" value="1"/>
</dbReference>
<dbReference type="Gene3D" id="1.10.110.10">
    <property type="entry name" value="Plant lipid-transfer and hydrophobic proteins"/>
    <property type="match status" value="1"/>
</dbReference>
<name>A0A426X3F2_ENSVE</name>
<accession>A0A426X3F2</accession>
<evidence type="ECO:0000256" key="1">
    <source>
        <dbReference type="SAM" id="Phobius"/>
    </source>
</evidence>
<gene>
    <name evidence="3" type="ORF">B296_00052051</name>
</gene>
<evidence type="ECO:0000313" key="4">
    <source>
        <dbReference type="Proteomes" id="UP000287651"/>
    </source>
</evidence>
<protein>
    <recommendedName>
        <fullName evidence="2">Bifunctional inhibitor/plant lipid transfer protein/seed storage helical domain-containing protein</fullName>
    </recommendedName>
</protein>
<keyword evidence="1" id="KW-1133">Transmembrane helix</keyword>
<comment type="caution">
    <text evidence="3">The sequence shown here is derived from an EMBL/GenBank/DDBJ whole genome shotgun (WGS) entry which is preliminary data.</text>
</comment>
<proteinExistence type="predicted"/>
<dbReference type="PANTHER" id="PTHR35747:SF2">
    <property type="entry name" value="NON-SPECIFIC LIPID TRANSFER PROTEIN GPI-ANCHORED 25"/>
    <property type="match status" value="1"/>
</dbReference>
<dbReference type="SUPFAM" id="SSF47699">
    <property type="entry name" value="Bifunctional inhibitor/lipid-transfer protein/seed storage 2S albumin"/>
    <property type="match status" value="1"/>
</dbReference>
<keyword evidence="1" id="KW-0472">Membrane</keyword>
<feature type="transmembrane region" description="Helical" evidence="1">
    <location>
        <begin position="234"/>
        <end position="253"/>
    </location>
</feature>
<organism evidence="3 4">
    <name type="scientific">Ensete ventricosum</name>
    <name type="common">Abyssinian banana</name>
    <name type="synonym">Musa ensete</name>
    <dbReference type="NCBI Taxonomy" id="4639"/>
    <lineage>
        <taxon>Eukaryota</taxon>
        <taxon>Viridiplantae</taxon>
        <taxon>Streptophyta</taxon>
        <taxon>Embryophyta</taxon>
        <taxon>Tracheophyta</taxon>
        <taxon>Spermatophyta</taxon>
        <taxon>Magnoliopsida</taxon>
        <taxon>Liliopsida</taxon>
        <taxon>Zingiberales</taxon>
        <taxon>Musaceae</taxon>
        <taxon>Ensete</taxon>
    </lineage>
</organism>
<dbReference type="EMBL" id="AMZH03027763">
    <property type="protein sequence ID" value="RRT34015.1"/>
    <property type="molecule type" value="Genomic_DNA"/>
</dbReference>
<dbReference type="Proteomes" id="UP000287651">
    <property type="component" value="Unassembled WGS sequence"/>
</dbReference>
<evidence type="ECO:0000259" key="2">
    <source>
        <dbReference type="Pfam" id="PF14368"/>
    </source>
</evidence>
<keyword evidence="1" id="KW-0812">Transmembrane</keyword>
<dbReference type="Pfam" id="PF14368">
    <property type="entry name" value="LTP_2"/>
    <property type="match status" value="1"/>
</dbReference>
<dbReference type="AlphaFoldDB" id="A0A426X3F2"/>